<dbReference type="PANTHER" id="PTHR22803">
    <property type="entry name" value="MANNOSE, PHOSPHOLIPASE, LECTIN RECEPTOR RELATED"/>
    <property type="match status" value="1"/>
</dbReference>
<feature type="domain" description="C-type lectin" evidence="1">
    <location>
        <begin position="84"/>
        <end position="203"/>
    </location>
</feature>
<dbReference type="InterPro" id="IPR016186">
    <property type="entry name" value="C-type_lectin-like/link_sf"/>
</dbReference>
<dbReference type="PROSITE" id="PS50041">
    <property type="entry name" value="C_TYPE_LECTIN_2"/>
    <property type="match status" value="1"/>
</dbReference>
<dbReference type="AlphaFoldDB" id="A0AA36DV61"/>
<dbReference type="Pfam" id="PF00059">
    <property type="entry name" value="Lectin_C"/>
    <property type="match status" value="1"/>
</dbReference>
<keyword evidence="3" id="KW-1185">Reference proteome</keyword>
<dbReference type="Gene3D" id="3.10.100.10">
    <property type="entry name" value="Mannose-Binding Protein A, subunit A"/>
    <property type="match status" value="1"/>
</dbReference>
<accession>A0AA36DV61</accession>
<sequence length="214" mass="24463">MGERKICRIFGKSYRAKSIFNLVKMPSCTSSSSFYWFHLNAFVDLNSTKQFSRGLERFRSLSYLSVSNAEKSARCESRWTLLAETDACYKTFFGETFDDAENMCKTLGAHLTSIHSFEENIFVADLAKMDRPGTTGIDFTWIGLHQANSRNWTWTDGTKSDFLPWAKDFPAGIGKCVLLISDVHARTGVWYHGWADEPCDSRLRTYVCKKMAIH</sequence>
<comment type="caution">
    <text evidence="2">The sequence shown here is derived from an EMBL/GenBank/DDBJ whole genome shotgun (WGS) entry which is preliminary data.</text>
</comment>
<evidence type="ECO:0000313" key="3">
    <source>
        <dbReference type="Proteomes" id="UP001176961"/>
    </source>
</evidence>
<evidence type="ECO:0000313" key="2">
    <source>
        <dbReference type="EMBL" id="CAJ0593552.1"/>
    </source>
</evidence>
<name>A0AA36DV61_CYLNA</name>
<dbReference type="InterPro" id="IPR016187">
    <property type="entry name" value="CTDL_fold"/>
</dbReference>
<reference evidence="2" key="1">
    <citation type="submission" date="2023-07" db="EMBL/GenBank/DDBJ databases">
        <authorList>
            <consortium name="CYATHOMIX"/>
        </authorList>
    </citation>
    <scope>NUCLEOTIDE SEQUENCE</scope>
    <source>
        <strain evidence="2">N/A</strain>
    </source>
</reference>
<evidence type="ECO:0000259" key="1">
    <source>
        <dbReference type="PROSITE" id="PS50041"/>
    </source>
</evidence>
<proteinExistence type="predicted"/>
<protein>
    <recommendedName>
        <fullName evidence="1">C-type lectin domain-containing protein</fullName>
    </recommendedName>
</protein>
<dbReference type="EMBL" id="CATQJL010000112">
    <property type="protein sequence ID" value="CAJ0593552.1"/>
    <property type="molecule type" value="Genomic_DNA"/>
</dbReference>
<dbReference type="SUPFAM" id="SSF56436">
    <property type="entry name" value="C-type lectin-like"/>
    <property type="match status" value="1"/>
</dbReference>
<gene>
    <name evidence="2" type="ORF">CYNAS_LOCUS5535</name>
</gene>
<dbReference type="CDD" id="cd00037">
    <property type="entry name" value="CLECT"/>
    <property type="match status" value="1"/>
</dbReference>
<dbReference type="Proteomes" id="UP001176961">
    <property type="component" value="Unassembled WGS sequence"/>
</dbReference>
<dbReference type="InterPro" id="IPR050111">
    <property type="entry name" value="C-type_lectin/snaclec_domain"/>
</dbReference>
<organism evidence="2 3">
    <name type="scientific">Cylicocyclus nassatus</name>
    <name type="common">Nematode worm</name>
    <dbReference type="NCBI Taxonomy" id="53992"/>
    <lineage>
        <taxon>Eukaryota</taxon>
        <taxon>Metazoa</taxon>
        <taxon>Ecdysozoa</taxon>
        <taxon>Nematoda</taxon>
        <taxon>Chromadorea</taxon>
        <taxon>Rhabditida</taxon>
        <taxon>Rhabditina</taxon>
        <taxon>Rhabditomorpha</taxon>
        <taxon>Strongyloidea</taxon>
        <taxon>Strongylidae</taxon>
        <taxon>Cylicocyclus</taxon>
    </lineage>
</organism>
<dbReference type="SMART" id="SM00034">
    <property type="entry name" value="CLECT"/>
    <property type="match status" value="1"/>
</dbReference>
<dbReference type="InterPro" id="IPR001304">
    <property type="entry name" value="C-type_lectin-like"/>
</dbReference>